<organism evidence="5 6">
    <name type="scientific">Prauserella oleivorans</name>
    <dbReference type="NCBI Taxonomy" id="1478153"/>
    <lineage>
        <taxon>Bacteria</taxon>
        <taxon>Bacillati</taxon>
        <taxon>Actinomycetota</taxon>
        <taxon>Actinomycetes</taxon>
        <taxon>Pseudonocardiales</taxon>
        <taxon>Pseudonocardiaceae</taxon>
        <taxon>Prauserella</taxon>
    </lineage>
</organism>
<protein>
    <submittedName>
        <fullName evidence="5">GntR family transcriptional regulator</fullName>
    </submittedName>
</protein>
<dbReference type="InterPro" id="IPR036388">
    <property type="entry name" value="WH-like_DNA-bd_sf"/>
</dbReference>
<accession>A0ABW5W363</accession>
<dbReference type="SUPFAM" id="SSF48008">
    <property type="entry name" value="GntR ligand-binding domain-like"/>
    <property type="match status" value="1"/>
</dbReference>
<dbReference type="CDD" id="cd07377">
    <property type="entry name" value="WHTH_GntR"/>
    <property type="match status" value="1"/>
</dbReference>
<gene>
    <name evidence="5" type="ORF">ACFS2C_03155</name>
</gene>
<sequence length="221" mass="24823">MSTTDSGGGTTGNRPSLASQAYVAIRDMLTSVQISPGDPINEDQLAKMLGMGRTPVREAIKRLESERLVIVYPRRGVFATQVHMSDLSLLGEVRVHLEGEAAYQAARRANREQRAEFEQLLVEAGDHGSDLESEIEFDSRVHRAIYRAAHNPYLESTLEQYYNLTIRIWHVWANRLPEMAGHVSQLVPVLESILARDADRARELAIGHVTSFQRDMDQASR</sequence>
<dbReference type="Proteomes" id="UP001597478">
    <property type="component" value="Unassembled WGS sequence"/>
</dbReference>
<dbReference type="EMBL" id="JBHUOF010000003">
    <property type="protein sequence ID" value="MFD2798388.1"/>
    <property type="molecule type" value="Genomic_DNA"/>
</dbReference>
<dbReference type="SMART" id="SM00345">
    <property type="entry name" value="HTH_GNTR"/>
    <property type="match status" value="1"/>
</dbReference>
<dbReference type="SMART" id="SM00895">
    <property type="entry name" value="FCD"/>
    <property type="match status" value="1"/>
</dbReference>
<dbReference type="RefSeq" id="WP_377384007.1">
    <property type="nucleotide sequence ID" value="NZ_JBHSAN010000001.1"/>
</dbReference>
<dbReference type="Pfam" id="PF07729">
    <property type="entry name" value="FCD"/>
    <property type="match status" value="1"/>
</dbReference>
<dbReference type="InterPro" id="IPR008920">
    <property type="entry name" value="TF_FadR/GntR_C"/>
</dbReference>
<evidence type="ECO:0000313" key="5">
    <source>
        <dbReference type="EMBL" id="MFD2798388.1"/>
    </source>
</evidence>
<keyword evidence="3" id="KW-0804">Transcription</keyword>
<name>A0ABW5W363_9PSEU</name>
<evidence type="ECO:0000256" key="2">
    <source>
        <dbReference type="ARBA" id="ARBA00023125"/>
    </source>
</evidence>
<dbReference type="Pfam" id="PF00392">
    <property type="entry name" value="GntR"/>
    <property type="match status" value="1"/>
</dbReference>
<keyword evidence="1" id="KW-0805">Transcription regulation</keyword>
<keyword evidence="2" id="KW-0238">DNA-binding</keyword>
<dbReference type="Gene3D" id="1.10.10.10">
    <property type="entry name" value="Winged helix-like DNA-binding domain superfamily/Winged helix DNA-binding domain"/>
    <property type="match status" value="1"/>
</dbReference>
<keyword evidence="6" id="KW-1185">Reference proteome</keyword>
<proteinExistence type="predicted"/>
<comment type="caution">
    <text evidence="5">The sequence shown here is derived from an EMBL/GenBank/DDBJ whole genome shotgun (WGS) entry which is preliminary data.</text>
</comment>
<reference evidence="6" key="1">
    <citation type="journal article" date="2019" name="Int. J. Syst. Evol. Microbiol.">
        <title>The Global Catalogue of Microorganisms (GCM) 10K type strain sequencing project: providing services to taxonomists for standard genome sequencing and annotation.</title>
        <authorList>
            <consortium name="The Broad Institute Genomics Platform"/>
            <consortium name="The Broad Institute Genome Sequencing Center for Infectious Disease"/>
            <person name="Wu L."/>
            <person name="Ma J."/>
        </authorList>
    </citation>
    <scope>NUCLEOTIDE SEQUENCE [LARGE SCALE GENOMIC DNA]</scope>
    <source>
        <strain evidence="6">IBRC-M 10906</strain>
    </source>
</reference>
<dbReference type="PANTHER" id="PTHR43537:SF5">
    <property type="entry name" value="UXU OPERON TRANSCRIPTIONAL REGULATOR"/>
    <property type="match status" value="1"/>
</dbReference>
<dbReference type="Gene3D" id="1.20.120.530">
    <property type="entry name" value="GntR ligand-binding domain-like"/>
    <property type="match status" value="1"/>
</dbReference>
<feature type="domain" description="HTH gntR-type" evidence="4">
    <location>
        <begin position="15"/>
        <end position="82"/>
    </location>
</feature>
<evidence type="ECO:0000259" key="4">
    <source>
        <dbReference type="PROSITE" id="PS50949"/>
    </source>
</evidence>
<evidence type="ECO:0000256" key="3">
    <source>
        <dbReference type="ARBA" id="ARBA00023163"/>
    </source>
</evidence>
<dbReference type="InterPro" id="IPR011711">
    <property type="entry name" value="GntR_C"/>
</dbReference>
<dbReference type="InterPro" id="IPR000524">
    <property type="entry name" value="Tscrpt_reg_HTH_GntR"/>
</dbReference>
<dbReference type="InterPro" id="IPR036390">
    <property type="entry name" value="WH_DNA-bd_sf"/>
</dbReference>
<evidence type="ECO:0000256" key="1">
    <source>
        <dbReference type="ARBA" id="ARBA00023015"/>
    </source>
</evidence>
<dbReference type="PANTHER" id="PTHR43537">
    <property type="entry name" value="TRANSCRIPTIONAL REGULATOR, GNTR FAMILY"/>
    <property type="match status" value="1"/>
</dbReference>
<dbReference type="SUPFAM" id="SSF46785">
    <property type="entry name" value="Winged helix' DNA-binding domain"/>
    <property type="match status" value="1"/>
</dbReference>
<evidence type="ECO:0000313" key="6">
    <source>
        <dbReference type="Proteomes" id="UP001597478"/>
    </source>
</evidence>
<dbReference type="PROSITE" id="PS50949">
    <property type="entry name" value="HTH_GNTR"/>
    <property type="match status" value="1"/>
</dbReference>